<keyword evidence="1" id="KW-1133">Transmembrane helix</keyword>
<sequence>MYRAADTYSSVGQARAASFNKRFKSDPQRLAFFIPPLGFVFTVVWLRFGGSVAYTLMRRFIIASLYFTLFSLKTTIY</sequence>
<evidence type="ECO:0000313" key="2">
    <source>
        <dbReference type="EMBL" id="PSU00423.1"/>
    </source>
</evidence>
<evidence type="ECO:0000256" key="1">
    <source>
        <dbReference type="SAM" id="Phobius"/>
    </source>
</evidence>
<gene>
    <name evidence="2" type="ORF">C0W81_16540</name>
</gene>
<proteinExistence type="predicted"/>
<evidence type="ECO:0000313" key="3">
    <source>
        <dbReference type="Proteomes" id="UP000241858"/>
    </source>
</evidence>
<organism evidence="2 3">
    <name type="scientific">Photobacterium aquimaris</name>
    <dbReference type="NCBI Taxonomy" id="512643"/>
    <lineage>
        <taxon>Bacteria</taxon>
        <taxon>Pseudomonadati</taxon>
        <taxon>Pseudomonadota</taxon>
        <taxon>Gammaproteobacteria</taxon>
        <taxon>Vibrionales</taxon>
        <taxon>Vibrionaceae</taxon>
        <taxon>Photobacterium</taxon>
    </lineage>
</organism>
<comment type="caution">
    <text evidence="2">The sequence shown here is derived from an EMBL/GenBank/DDBJ whole genome shotgun (WGS) entry which is preliminary data.</text>
</comment>
<keyword evidence="1" id="KW-0472">Membrane</keyword>
<dbReference type="Proteomes" id="UP000241858">
    <property type="component" value="Unassembled WGS sequence"/>
</dbReference>
<accession>A0A2T3HUE5</accession>
<reference evidence="2 3" key="1">
    <citation type="submission" date="2018-03" db="EMBL/GenBank/DDBJ databases">
        <title>Whole genome sequencing of Histamine producing bacteria.</title>
        <authorList>
            <person name="Butler K."/>
        </authorList>
    </citation>
    <scope>NUCLEOTIDE SEQUENCE [LARGE SCALE GENOMIC DNA]</scope>
    <source>
        <strain evidence="2 3">DSM 23343</strain>
    </source>
</reference>
<feature type="transmembrane region" description="Helical" evidence="1">
    <location>
        <begin position="30"/>
        <end position="48"/>
    </location>
</feature>
<dbReference type="OrthoDB" id="5903298at2"/>
<protein>
    <submittedName>
        <fullName evidence="2">Uncharacterized protein</fullName>
    </submittedName>
</protein>
<dbReference type="AlphaFoldDB" id="A0A2T3HUE5"/>
<keyword evidence="1" id="KW-0812">Transmembrane</keyword>
<dbReference type="EMBL" id="PYLY01000040">
    <property type="protein sequence ID" value="PSU00423.1"/>
    <property type="molecule type" value="Genomic_DNA"/>
</dbReference>
<name>A0A2T3HUE5_9GAMM</name>